<keyword evidence="4" id="KW-1185">Reference proteome</keyword>
<name>A0A2N3N299_9PEZI</name>
<dbReference type="InParanoid" id="A0A2N3N299"/>
<gene>
    <name evidence="3" type="ORF">jhhlp_007306</name>
</gene>
<comment type="caution">
    <text evidence="3">The sequence shown here is derived from an EMBL/GenBank/DDBJ whole genome shotgun (WGS) entry which is preliminary data.</text>
</comment>
<dbReference type="AlphaFoldDB" id="A0A2N3N299"/>
<feature type="region of interest" description="Disordered" evidence="2">
    <location>
        <begin position="203"/>
        <end position="225"/>
    </location>
</feature>
<dbReference type="OrthoDB" id="3474066at2759"/>
<feature type="compositionally biased region" description="Polar residues" evidence="2">
    <location>
        <begin position="59"/>
        <end position="73"/>
    </location>
</feature>
<dbReference type="VEuPathDB" id="FungiDB:jhhlp_007306"/>
<proteinExistence type="predicted"/>
<reference evidence="3 4" key="1">
    <citation type="journal article" date="2017" name="G3 (Bethesda)">
        <title>First Draft Genome Sequence of the Pathogenic Fungus Lomentospora prolificans (Formerly Scedosporium prolificans).</title>
        <authorList>
            <person name="Luo R."/>
            <person name="Zimin A."/>
            <person name="Workman R."/>
            <person name="Fan Y."/>
            <person name="Pertea G."/>
            <person name="Grossman N."/>
            <person name="Wear M.P."/>
            <person name="Jia B."/>
            <person name="Miller H."/>
            <person name="Casadevall A."/>
            <person name="Timp W."/>
            <person name="Zhang S.X."/>
            <person name="Salzberg S.L."/>
        </authorList>
    </citation>
    <scope>NUCLEOTIDE SEQUENCE [LARGE SCALE GENOMIC DNA]</scope>
    <source>
        <strain evidence="3 4">JHH-5317</strain>
    </source>
</reference>
<sequence length="632" mass="72112">MLAKTALRDVMDKIVRYYPIAPPPTYDYEPNRPYTVEKPPSMDVVSSGGFVNAPLKAPSPSSFMEDGTSSTRYLPNYPALQPSPQPEMDQNDNRGQLNFNTHSSVSDYYVNDNQLTTSVALDTDISRPGSMVQEHPISAVQCSPQFSDALPQPHSDGGLGNAVARYNNIPNYGGRAHVNTNNTVSYPDMMHRGSPFDAMLTSPLNRPAARRGPFKNNDDREKTAQTRKIGSCVRCRMQRIRCLINPTEPNGPCLTCQKVSSNTKIRRLPCLRYKITDVRLFKPGQVRGFEWTRRWRDNVVDNISHWASDEIKTIQVSEGYTGRPVELRVRKFIPQDGDKLERSWVANGAKKSVTIPPYAIVDLEAARNAYSEHIDRGIVDCFSAIVKPRNTLLWKTYVLAWKMAQDTQVSKDERDLLLLTLRLWVAVRLTTKSTVIVGDETLGMPRDIMDDTSPIHGCIPLPPVMGAQLDLILIHQIQAALRRELLDKLQKMIQTNKQKTWLTCYLVTFILLHNVALITNHDAGYARKHGILKRFAREDKVREYHLGANILLAYFHYCNKGIYPFSNECKEQDLRTLAELDEAMISFVKETRSYAAEHKRQWERLHQEGRFEDDHFFVSQLFTENWEPRTTV</sequence>
<organism evidence="3 4">
    <name type="scientific">Lomentospora prolificans</name>
    <dbReference type="NCBI Taxonomy" id="41688"/>
    <lineage>
        <taxon>Eukaryota</taxon>
        <taxon>Fungi</taxon>
        <taxon>Dikarya</taxon>
        <taxon>Ascomycota</taxon>
        <taxon>Pezizomycotina</taxon>
        <taxon>Sordariomycetes</taxon>
        <taxon>Hypocreomycetidae</taxon>
        <taxon>Microascales</taxon>
        <taxon>Microascaceae</taxon>
        <taxon>Lomentospora</taxon>
    </lineage>
</organism>
<dbReference type="CDD" id="cd00067">
    <property type="entry name" value="GAL4"/>
    <property type="match status" value="1"/>
</dbReference>
<dbReference type="GO" id="GO:0000981">
    <property type="term" value="F:DNA-binding transcription factor activity, RNA polymerase II-specific"/>
    <property type="evidence" value="ECO:0007669"/>
    <property type="project" value="InterPro"/>
</dbReference>
<accession>A0A2N3N299</accession>
<dbReference type="Proteomes" id="UP000233524">
    <property type="component" value="Unassembled WGS sequence"/>
</dbReference>
<dbReference type="InterPro" id="IPR001138">
    <property type="entry name" value="Zn2Cys6_DnaBD"/>
</dbReference>
<dbReference type="PANTHER" id="PTHR35392:SF3">
    <property type="entry name" value="ZN(2)-C6 FUNGAL-TYPE DOMAIN-CONTAINING PROTEIN"/>
    <property type="match status" value="1"/>
</dbReference>
<keyword evidence="1" id="KW-0539">Nucleus</keyword>
<evidence type="ECO:0000313" key="3">
    <source>
        <dbReference type="EMBL" id="PKS06558.1"/>
    </source>
</evidence>
<evidence type="ECO:0000256" key="2">
    <source>
        <dbReference type="SAM" id="MobiDB-lite"/>
    </source>
</evidence>
<dbReference type="PANTHER" id="PTHR35392">
    <property type="entry name" value="ZN(II)2CYS6 TRANSCRIPTION FACTOR (EUROFUNG)-RELATED-RELATED"/>
    <property type="match status" value="1"/>
</dbReference>
<dbReference type="GO" id="GO:0008270">
    <property type="term" value="F:zinc ion binding"/>
    <property type="evidence" value="ECO:0007669"/>
    <property type="project" value="InterPro"/>
</dbReference>
<dbReference type="InterPro" id="IPR052973">
    <property type="entry name" value="Fungal_sec-metab_reg_TF"/>
</dbReference>
<evidence type="ECO:0008006" key="5">
    <source>
        <dbReference type="Google" id="ProtNLM"/>
    </source>
</evidence>
<feature type="region of interest" description="Disordered" evidence="2">
    <location>
        <begin position="57"/>
        <end position="101"/>
    </location>
</feature>
<dbReference type="EMBL" id="NLAX01001034">
    <property type="protein sequence ID" value="PKS06558.1"/>
    <property type="molecule type" value="Genomic_DNA"/>
</dbReference>
<evidence type="ECO:0000313" key="4">
    <source>
        <dbReference type="Proteomes" id="UP000233524"/>
    </source>
</evidence>
<protein>
    <recommendedName>
        <fullName evidence="5">Zn(2)-C6 fungal-type domain-containing protein</fullName>
    </recommendedName>
</protein>
<evidence type="ECO:0000256" key="1">
    <source>
        <dbReference type="ARBA" id="ARBA00023242"/>
    </source>
</evidence>
<dbReference type="STRING" id="41688.A0A2N3N299"/>